<dbReference type="Proteomes" id="UP001516400">
    <property type="component" value="Unassembled WGS sequence"/>
</dbReference>
<accession>A0ABD2N944</accession>
<evidence type="ECO:0000313" key="1">
    <source>
        <dbReference type="EMBL" id="KAL3275005.1"/>
    </source>
</evidence>
<proteinExistence type="predicted"/>
<dbReference type="AlphaFoldDB" id="A0ABD2N944"/>
<evidence type="ECO:0000313" key="2">
    <source>
        <dbReference type="Proteomes" id="UP001516400"/>
    </source>
</evidence>
<comment type="caution">
    <text evidence="1">The sequence shown here is derived from an EMBL/GenBank/DDBJ whole genome shotgun (WGS) entry which is preliminary data.</text>
</comment>
<feature type="non-terminal residue" evidence="1">
    <location>
        <position position="1"/>
    </location>
</feature>
<dbReference type="EMBL" id="JABFTP020000083">
    <property type="protein sequence ID" value="KAL3275005.1"/>
    <property type="molecule type" value="Genomic_DNA"/>
</dbReference>
<protein>
    <submittedName>
        <fullName evidence="1">Uncharacterized protein</fullName>
    </submittedName>
</protein>
<gene>
    <name evidence="1" type="ORF">HHI36_019778</name>
</gene>
<organism evidence="1 2">
    <name type="scientific">Cryptolaemus montrouzieri</name>
    <dbReference type="NCBI Taxonomy" id="559131"/>
    <lineage>
        <taxon>Eukaryota</taxon>
        <taxon>Metazoa</taxon>
        <taxon>Ecdysozoa</taxon>
        <taxon>Arthropoda</taxon>
        <taxon>Hexapoda</taxon>
        <taxon>Insecta</taxon>
        <taxon>Pterygota</taxon>
        <taxon>Neoptera</taxon>
        <taxon>Endopterygota</taxon>
        <taxon>Coleoptera</taxon>
        <taxon>Polyphaga</taxon>
        <taxon>Cucujiformia</taxon>
        <taxon>Coccinelloidea</taxon>
        <taxon>Coccinellidae</taxon>
        <taxon>Scymninae</taxon>
        <taxon>Scymnini</taxon>
        <taxon>Cryptolaemus</taxon>
    </lineage>
</organism>
<keyword evidence="2" id="KW-1185">Reference proteome</keyword>
<reference evidence="1 2" key="1">
    <citation type="journal article" date="2021" name="BMC Biol.">
        <title>Horizontally acquired antibacterial genes associated with adaptive radiation of ladybird beetles.</title>
        <authorList>
            <person name="Li H.S."/>
            <person name="Tang X.F."/>
            <person name="Huang Y.H."/>
            <person name="Xu Z.Y."/>
            <person name="Chen M.L."/>
            <person name="Du X.Y."/>
            <person name="Qiu B.Y."/>
            <person name="Chen P.T."/>
            <person name="Zhang W."/>
            <person name="Slipinski A."/>
            <person name="Escalona H.E."/>
            <person name="Waterhouse R.M."/>
            <person name="Zwick A."/>
            <person name="Pang H."/>
        </authorList>
    </citation>
    <scope>NUCLEOTIDE SEQUENCE [LARGE SCALE GENOMIC DNA]</scope>
    <source>
        <strain evidence="1">SYSU2018</strain>
    </source>
</reference>
<name>A0ABD2N944_9CUCU</name>
<sequence>IKQAALTYGIERAASPNHSNYILVFSNLHRETYESNPDITPSFRRRLKNYATELDIHIPELLDTNNSTIPPWITSPAQINRELMKFNKFETNHRIIQHKKKKQDENQGALFIYTEASSNDKGRTVGLSTQPYD</sequence>